<comment type="similarity">
    <text evidence="1">Belongs to the monovalent cation:proton antiporter 1 (CPA1) transporter (TC 2.A.36) family.</text>
</comment>
<organism evidence="3 4">
    <name type="scientific">Bursaphelenchus okinawaensis</name>
    <dbReference type="NCBI Taxonomy" id="465554"/>
    <lineage>
        <taxon>Eukaryota</taxon>
        <taxon>Metazoa</taxon>
        <taxon>Ecdysozoa</taxon>
        <taxon>Nematoda</taxon>
        <taxon>Chromadorea</taxon>
        <taxon>Rhabditida</taxon>
        <taxon>Tylenchina</taxon>
        <taxon>Tylenchomorpha</taxon>
        <taxon>Aphelenchoidea</taxon>
        <taxon>Aphelenchoididae</taxon>
        <taxon>Bursaphelenchus</taxon>
    </lineage>
</organism>
<name>A0A811LQ62_9BILA</name>
<dbReference type="Proteomes" id="UP000614601">
    <property type="component" value="Unassembled WGS sequence"/>
</dbReference>
<feature type="transmembrane region" description="Helical" evidence="2">
    <location>
        <begin position="24"/>
        <end position="42"/>
    </location>
</feature>
<keyword evidence="2" id="KW-1133">Transmembrane helix</keyword>
<dbReference type="EMBL" id="CAJFDH010000006">
    <property type="protein sequence ID" value="CAD5229003.1"/>
    <property type="molecule type" value="Genomic_DNA"/>
</dbReference>
<dbReference type="PANTHER" id="PTHR31102">
    <property type="match status" value="1"/>
</dbReference>
<comment type="caution">
    <text evidence="3">The sequence shown here is derived from an EMBL/GenBank/DDBJ whole genome shotgun (WGS) entry which is preliminary data.</text>
</comment>
<dbReference type="AlphaFoldDB" id="A0A811LQ62"/>
<dbReference type="PANTHER" id="PTHR31102:SF1">
    <property type="entry name" value="CATION_H+ EXCHANGER DOMAIN-CONTAINING PROTEIN"/>
    <property type="match status" value="1"/>
</dbReference>
<gene>
    <name evidence="3" type="ORF">BOKJ2_LOCUS13062</name>
</gene>
<sequence>MITNPSSNVWHELMVVFIQAPVEWTAGVMVGIFFGLILWVVPSNESQHLALERVCLVLVGSMTFMFGAEALKVNSMGVVTVITGAIVASLRWKSYNPESYLTAAHFELNEWEVKLHQSKEEKVLKLLWDYMVEPLIFGMIGFMFGLDKVTLSMTLWGLFIILFALVIRTVVTYMTLSNSELNKKFKLFVALSWLTKGASTARPGAHQWIIITIKLRGIFQLQFMF</sequence>
<keyword evidence="2" id="KW-0812">Transmembrane</keyword>
<feature type="transmembrane region" description="Helical" evidence="2">
    <location>
        <begin position="49"/>
        <end position="67"/>
    </location>
</feature>
<accession>A0A811LQ62</accession>
<reference evidence="3" key="1">
    <citation type="submission" date="2020-09" db="EMBL/GenBank/DDBJ databases">
        <authorList>
            <person name="Kikuchi T."/>
        </authorList>
    </citation>
    <scope>NUCLEOTIDE SEQUENCE</scope>
    <source>
        <strain evidence="3">SH1</strain>
    </source>
</reference>
<evidence type="ECO:0000313" key="4">
    <source>
        <dbReference type="Proteomes" id="UP000614601"/>
    </source>
</evidence>
<dbReference type="InterPro" id="IPR051843">
    <property type="entry name" value="CPA1_transporter"/>
</dbReference>
<dbReference type="GO" id="GO:0098662">
    <property type="term" value="P:inorganic cation transmembrane transport"/>
    <property type="evidence" value="ECO:0007669"/>
    <property type="project" value="TreeGrafter"/>
</dbReference>
<evidence type="ECO:0000313" key="3">
    <source>
        <dbReference type="EMBL" id="CAD5229003.1"/>
    </source>
</evidence>
<dbReference type="Proteomes" id="UP000783686">
    <property type="component" value="Unassembled WGS sequence"/>
</dbReference>
<dbReference type="EMBL" id="CAJFCW020000006">
    <property type="protein sequence ID" value="CAG9125477.1"/>
    <property type="molecule type" value="Genomic_DNA"/>
</dbReference>
<protein>
    <recommendedName>
        <fullName evidence="5">Na_H_Exchanger domain-containing protein</fullName>
    </recommendedName>
</protein>
<evidence type="ECO:0008006" key="5">
    <source>
        <dbReference type="Google" id="ProtNLM"/>
    </source>
</evidence>
<feature type="transmembrane region" description="Helical" evidence="2">
    <location>
        <begin position="156"/>
        <end position="176"/>
    </location>
</feature>
<dbReference type="OrthoDB" id="423807at2759"/>
<keyword evidence="4" id="KW-1185">Reference proteome</keyword>
<keyword evidence="2" id="KW-0472">Membrane</keyword>
<evidence type="ECO:0000256" key="1">
    <source>
        <dbReference type="ARBA" id="ARBA00007367"/>
    </source>
</evidence>
<proteinExistence type="inferred from homology"/>
<evidence type="ECO:0000256" key="2">
    <source>
        <dbReference type="SAM" id="Phobius"/>
    </source>
</evidence>
<feature type="transmembrane region" description="Helical" evidence="2">
    <location>
        <begin position="73"/>
        <end position="92"/>
    </location>
</feature>
<feature type="transmembrane region" description="Helical" evidence="2">
    <location>
        <begin position="126"/>
        <end position="144"/>
    </location>
</feature>